<dbReference type="Proteomes" id="UP000264313">
    <property type="component" value="Unassembled WGS sequence"/>
</dbReference>
<gene>
    <name evidence="1" type="ORF">DCW48_01170</name>
</gene>
<protein>
    <submittedName>
        <fullName evidence="1">DUF3301 domain-containing protein</fullName>
    </submittedName>
</protein>
<accession>A0A351R8F3</accession>
<name>A0A351R8F3_9PROT</name>
<evidence type="ECO:0000313" key="1">
    <source>
        <dbReference type="EMBL" id="HBA08324.1"/>
    </source>
</evidence>
<evidence type="ECO:0000313" key="2">
    <source>
        <dbReference type="Proteomes" id="UP000264313"/>
    </source>
</evidence>
<dbReference type="InterPro" id="IPR021732">
    <property type="entry name" value="DUF3301"/>
</dbReference>
<dbReference type="EMBL" id="DNAA01000030">
    <property type="protein sequence ID" value="HBA08324.1"/>
    <property type="molecule type" value="Genomic_DNA"/>
</dbReference>
<proteinExistence type="predicted"/>
<organism evidence="1 2">
    <name type="scientific">Methylotenera mobilis</name>
    <dbReference type="NCBI Taxonomy" id="359408"/>
    <lineage>
        <taxon>Bacteria</taxon>
        <taxon>Pseudomonadati</taxon>
        <taxon>Pseudomonadota</taxon>
        <taxon>Betaproteobacteria</taxon>
        <taxon>Nitrosomonadales</taxon>
        <taxon>Methylophilaceae</taxon>
        <taxon>Methylotenera</taxon>
    </lineage>
</organism>
<dbReference type="STRING" id="1132855.GCA_000384255_01146"/>
<sequence>METILIVILLGIGWFWIDSLNKRERAILLGSELAARFNLQLLDESVACSRIWLGRNRRGHVQFLRTYEFDVSASGNDRLHCHLMLLGNQLGYWHIPPYLQAVN</sequence>
<dbReference type="AlphaFoldDB" id="A0A351R8F3"/>
<comment type="caution">
    <text evidence="1">The sequence shown here is derived from an EMBL/GenBank/DDBJ whole genome shotgun (WGS) entry which is preliminary data.</text>
</comment>
<reference evidence="1 2" key="1">
    <citation type="journal article" date="2018" name="Nat. Biotechnol.">
        <title>A standardized bacterial taxonomy based on genome phylogeny substantially revises the tree of life.</title>
        <authorList>
            <person name="Parks D.H."/>
            <person name="Chuvochina M."/>
            <person name="Waite D.W."/>
            <person name="Rinke C."/>
            <person name="Skarshewski A."/>
            <person name="Chaumeil P.A."/>
            <person name="Hugenholtz P."/>
        </authorList>
    </citation>
    <scope>NUCLEOTIDE SEQUENCE [LARGE SCALE GENOMIC DNA]</scope>
    <source>
        <strain evidence="1">UBA9958</strain>
    </source>
</reference>
<dbReference type="Pfam" id="PF11743">
    <property type="entry name" value="DUF3301"/>
    <property type="match status" value="1"/>
</dbReference>